<dbReference type="AlphaFoldDB" id="A0ABD2W2H3"/>
<comment type="caution">
    <text evidence="1">The sequence shown here is derived from an EMBL/GenBank/DDBJ whole genome shotgun (WGS) entry which is preliminary data.</text>
</comment>
<evidence type="ECO:0000313" key="1">
    <source>
        <dbReference type="EMBL" id="KAL3386934.1"/>
    </source>
</evidence>
<protein>
    <submittedName>
        <fullName evidence="1">Uncharacterized protein</fullName>
    </submittedName>
</protein>
<name>A0ABD2W2H3_9HYME</name>
<keyword evidence="2" id="KW-1185">Reference proteome</keyword>
<reference evidence="1 2" key="1">
    <citation type="journal article" date="2024" name="bioRxiv">
        <title>A reference genome for Trichogramma kaykai: A tiny desert-dwelling parasitoid wasp with competing sex-ratio distorters.</title>
        <authorList>
            <person name="Culotta J."/>
            <person name="Lindsey A.R."/>
        </authorList>
    </citation>
    <scope>NUCLEOTIDE SEQUENCE [LARGE SCALE GENOMIC DNA]</scope>
    <source>
        <strain evidence="1 2">KSX58</strain>
    </source>
</reference>
<proteinExistence type="predicted"/>
<evidence type="ECO:0000313" key="2">
    <source>
        <dbReference type="Proteomes" id="UP001627154"/>
    </source>
</evidence>
<sequence length="140" mass="15277">MTHSDMPSPPTRDGSLIDLNARCNDRQNPGFSQAALQIHSVHCVTPESISPATSNVNLAPMPQGFTPSQHVSVAASLLECFDPLESHDRPLSRAGSDNFNPIGRSSVMSFLASSQSANKSFSFVNFWRHHSELWLKTIDG</sequence>
<organism evidence="1 2">
    <name type="scientific">Trichogramma kaykai</name>
    <dbReference type="NCBI Taxonomy" id="54128"/>
    <lineage>
        <taxon>Eukaryota</taxon>
        <taxon>Metazoa</taxon>
        <taxon>Ecdysozoa</taxon>
        <taxon>Arthropoda</taxon>
        <taxon>Hexapoda</taxon>
        <taxon>Insecta</taxon>
        <taxon>Pterygota</taxon>
        <taxon>Neoptera</taxon>
        <taxon>Endopterygota</taxon>
        <taxon>Hymenoptera</taxon>
        <taxon>Apocrita</taxon>
        <taxon>Proctotrupomorpha</taxon>
        <taxon>Chalcidoidea</taxon>
        <taxon>Trichogrammatidae</taxon>
        <taxon>Trichogramma</taxon>
    </lineage>
</organism>
<dbReference type="EMBL" id="JBJJXI010000142">
    <property type="protein sequence ID" value="KAL3386934.1"/>
    <property type="molecule type" value="Genomic_DNA"/>
</dbReference>
<accession>A0ABD2W2H3</accession>
<dbReference type="Proteomes" id="UP001627154">
    <property type="component" value="Unassembled WGS sequence"/>
</dbReference>
<gene>
    <name evidence="1" type="ORF">TKK_017705</name>
</gene>